<organism evidence="1 2">
    <name type="scientific">Dentiscutata heterogama</name>
    <dbReference type="NCBI Taxonomy" id="1316150"/>
    <lineage>
        <taxon>Eukaryota</taxon>
        <taxon>Fungi</taxon>
        <taxon>Fungi incertae sedis</taxon>
        <taxon>Mucoromycota</taxon>
        <taxon>Glomeromycotina</taxon>
        <taxon>Glomeromycetes</taxon>
        <taxon>Diversisporales</taxon>
        <taxon>Gigasporaceae</taxon>
        <taxon>Dentiscutata</taxon>
    </lineage>
</organism>
<proteinExistence type="predicted"/>
<name>A0ACA9KN83_9GLOM</name>
<comment type="caution">
    <text evidence="1">The sequence shown here is derived from an EMBL/GenBank/DDBJ whole genome shotgun (WGS) entry which is preliminary data.</text>
</comment>
<protein>
    <submittedName>
        <fullName evidence="1">16553_t:CDS:1</fullName>
    </submittedName>
</protein>
<dbReference type="Proteomes" id="UP000789702">
    <property type="component" value="Unassembled WGS sequence"/>
</dbReference>
<sequence>MDEDKQFIISVDSSTGVDKDNIEIYGSYKNNYVSPHNGHGIDRIGQCRLNFDISIDLKVLNLDVTSLIGVSDCKDIILWIKRDDPYDFGNYLTECTEKMMVYIYSAISGVMLEKCAFDYNLDISICFIGSKNSERLFVNDYIMNPQNLSNNIDAKDLLKVTFEDNEPTLIKNVIISDYIIGIYYDHVIIKNLIHHKRWTDYVHYDKIDIYSCGNEIRQKIQSTLEKYLKIYETNLEYSQDISVTESHIGKICTWNVSHTTHDDYGTYNVISLEAKKINHENNNWDKVGDTIHIWTTMSTRVKNSSYKHYLMESWLLKSEDLLIISSFGIQIWTINSGKEITLLYYWVNFKVSDNLFSKTALQIMIEQITFLNNNLDFSKGLPPSPSFEQFIENDNNYVYFFDSSHFKCYDLLEYYMNNISLLKIYGKDLIRELVKSKKGLDILENNTNKIIYNDDPNNPWNLVPKYQSIISDRIFENPSLIENPDANTNLFTSLYTALMAVYFMLTASIDELYKYIKEIKSKNFEEASYSNMSTILKISKFEDIEENIAKRINISNEQINKKLDKLMELITNM</sequence>
<reference evidence="1" key="1">
    <citation type="submission" date="2021-06" db="EMBL/GenBank/DDBJ databases">
        <authorList>
            <person name="Kallberg Y."/>
            <person name="Tangrot J."/>
            <person name="Rosling A."/>
        </authorList>
    </citation>
    <scope>NUCLEOTIDE SEQUENCE</scope>
    <source>
        <strain evidence="1">IL203A</strain>
    </source>
</reference>
<evidence type="ECO:0000313" key="1">
    <source>
        <dbReference type="EMBL" id="CAG8481071.1"/>
    </source>
</evidence>
<dbReference type="EMBL" id="CAJVPU010001452">
    <property type="protein sequence ID" value="CAG8481071.1"/>
    <property type="molecule type" value="Genomic_DNA"/>
</dbReference>
<evidence type="ECO:0000313" key="2">
    <source>
        <dbReference type="Proteomes" id="UP000789702"/>
    </source>
</evidence>
<accession>A0ACA9KN83</accession>
<keyword evidence="2" id="KW-1185">Reference proteome</keyword>
<gene>
    <name evidence="1" type="ORF">DHETER_LOCUS2128</name>
</gene>